<dbReference type="InterPro" id="IPR029058">
    <property type="entry name" value="AB_hydrolase_fold"/>
</dbReference>
<dbReference type="SUPFAM" id="SSF53474">
    <property type="entry name" value="alpha/beta-Hydrolases"/>
    <property type="match status" value="1"/>
</dbReference>
<accession>A0A0D3J3G7</accession>
<protein>
    <recommendedName>
        <fullName evidence="4">Serine aminopeptidase S33 domain-containing protein</fullName>
    </recommendedName>
</protein>
<dbReference type="GeneID" id="19046053"/>
<organism evidence="2 3">
    <name type="scientific">Emiliania huxleyi (strain CCMP1516)</name>
    <dbReference type="NCBI Taxonomy" id="280463"/>
    <lineage>
        <taxon>Eukaryota</taxon>
        <taxon>Haptista</taxon>
        <taxon>Haptophyta</taxon>
        <taxon>Prymnesiophyceae</taxon>
        <taxon>Isochrysidales</taxon>
        <taxon>Noelaerhabdaceae</taxon>
        <taxon>Emiliania</taxon>
    </lineage>
</organism>
<dbReference type="KEGG" id="ehx:EMIHUDRAFT_196094"/>
<keyword evidence="3" id="KW-1185">Reference proteome</keyword>
<evidence type="ECO:0008006" key="4">
    <source>
        <dbReference type="Google" id="ProtNLM"/>
    </source>
</evidence>
<dbReference type="Gene3D" id="3.40.50.1820">
    <property type="entry name" value="alpha/beta hydrolase"/>
    <property type="match status" value="1"/>
</dbReference>
<proteinExistence type="predicted"/>
<keyword evidence="1" id="KW-1133">Transmembrane helix</keyword>
<evidence type="ECO:0000256" key="1">
    <source>
        <dbReference type="SAM" id="Phobius"/>
    </source>
</evidence>
<dbReference type="HOGENOM" id="CLU_456682_0_0_1"/>
<sequence length="598" mass="65183">MKHTRRLALAGRPEALVLSMTVTGVVVGVLSHLHTQRSFKLLCSIDPGLANPLPLHVDTAASVEPFLRSRDAAAGPLRPGCHSEVTWHGAEEEPTRISVLHLHGWSASPLEIDPVDARLATNLRANLLRFRLSGHGLASADGYELYANATRATLLRDVAQAFACGRLLGRRVLLIASSTGATLCLWLCAQPLWANDVVGLVALSPALALRARSYHALKYLVALLPAAASEWLFRAIVGREFRINVKAHTLVDATEKRRAWTLVYPAAALRHIVELYLSFELSITARDVLAPVLVLANEADPDVDFYSTRAFFGAENTTQLSPLPGEHPHCITGRINAPSTVDAVVALATKFATRAIGDASGPERRSRTASYAARLRPWTGKVVAPHGLVGQSFDGDNIAVFGNKDHYRELWWRQSSFKGKEITTEAQAEGAIEGSGDDYKVADFFSTDFKYRRFGVVEAAPRSVSVLGGAQRLARGNHWSVSKAGTSGDDRRVRRSHWMASPSPCLNATVRLIRRSATPGKRQIDLACAPLRDPLAPLPRTGRVVAPSFDGDGVAVDGRMDHYRELWWRQTSFKAKEITTEAQAEGAIEGSGDDYKLI</sequence>
<reference evidence="2" key="2">
    <citation type="submission" date="2024-10" db="UniProtKB">
        <authorList>
            <consortium name="EnsemblProtists"/>
        </authorList>
    </citation>
    <scope>IDENTIFICATION</scope>
</reference>
<dbReference type="RefSeq" id="XP_005770481.1">
    <property type="nucleotide sequence ID" value="XM_005770424.1"/>
</dbReference>
<dbReference type="eggNOG" id="ENOG502STM0">
    <property type="taxonomic scope" value="Eukaryota"/>
</dbReference>
<dbReference type="Proteomes" id="UP000013827">
    <property type="component" value="Unassembled WGS sequence"/>
</dbReference>
<keyword evidence="1" id="KW-0812">Transmembrane</keyword>
<name>A0A0D3J3G7_EMIH1</name>
<dbReference type="AlphaFoldDB" id="A0A0D3J3G7"/>
<feature type="transmembrane region" description="Helical" evidence="1">
    <location>
        <begin position="15"/>
        <end position="33"/>
    </location>
</feature>
<dbReference type="EnsemblProtists" id="EOD18052">
    <property type="protein sequence ID" value="EOD18052"/>
    <property type="gene ID" value="EMIHUDRAFT_196094"/>
</dbReference>
<evidence type="ECO:0000313" key="3">
    <source>
        <dbReference type="Proteomes" id="UP000013827"/>
    </source>
</evidence>
<dbReference type="PaxDb" id="2903-EOD18052"/>
<reference evidence="3" key="1">
    <citation type="journal article" date="2013" name="Nature">
        <title>Pan genome of the phytoplankton Emiliania underpins its global distribution.</title>
        <authorList>
            <person name="Read B.A."/>
            <person name="Kegel J."/>
            <person name="Klute M.J."/>
            <person name="Kuo A."/>
            <person name="Lefebvre S.C."/>
            <person name="Maumus F."/>
            <person name="Mayer C."/>
            <person name="Miller J."/>
            <person name="Monier A."/>
            <person name="Salamov A."/>
            <person name="Young J."/>
            <person name="Aguilar M."/>
            <person name="Claverie J.M."/>
            <person name="Frickenhaus S."/>
            <person name="Gonzalez K."/>
            <person name="Herman E.K."/>
            <person name="Lin Y.C."/>
            <person name="Napier J."/>
            <person name="Ogata H."/>
            <person name="Sarno A.F."/>
            <person name="Shmutz J."/>
            <person name="Schroeder D."/>
            <person name="de Vargas C."/>
            <person name="Verret F."/>
            <person name="von Dassow P."/>
            <person name="Valentin K."/>
            <person name="Van de Peer Y."/>
            <person name="Wheeler G."/>
            <person name="Dacks J.B."/>
            <person name="Delwiche C.F."/>
            <person name="Dyhrman S.T."/>
            <person name="Glockner G."/>
            <person name="John U."/>
            <person name="Richards T."/>
            <person name="Worden A.Z."/>
            <person name="Zhang X."/>
            <person name="Grigoriev I.V."/>
            <person name="Allen A.E."/>
            <person name="Bidle K."/>
            <person name="Borodovsky M."/>
            <person name="Bowler C."/>
            <person name="Brownlee C."/>
            <person name="Cock J.M."/>
            <person name="Elias M."/>
            <person name="Gladyshev V.N."/>
            <person name="Groth M."/>
            <person name="Guda C."/>
            <person name="Hadaegh A."/>
            <person name="Iglesias-Rodriguez M.D."/>
            <person name="Jenkins J."/>
            <person name="Jones B.M."/>
            <person name="Lawson T."/>
            <person name="Leese F."/>
            <person name="Lindquist E."/>
            <person name="Lobanov A."/>
            <person name="Lomsadze A."/>
            <person name="Malik S.B."/>
            <person name="Marsh M.E."/>
            <person name="Mackinder L."/>
            <person name="Mock T."/>
            <person name="Mueller-Roeber B."/>
            <person name="Pagarete A."/>
            <person name="Parker M."/>
            <person name="Probert I."/>
            <person name="Quesneville H."/>
            <person name="Raines C."/>
            <person name="Rensing S.A."/>
            <person name="Riano-Pachon D.M."/>
            <person name="Richier S."/>
            <person name="Rokitta S."/>
            <person name="Shiraiwa Y."/>
            <person name="Soanes D.M."/>
            <person name="van der Giezen M."/>
            <person name="Wahlund T.M."/>
            <person name="Williams B."/>
            <person name="Wilson W."/>
            <person name="Wolfe G."/>
            <person name="Wurch L.L."/>
        </authorList>
    </citation>
    <scope>NUCLEOTIDE SEQUENCE</scope>
</reference>
<evidence type="ECO:0000313" key="2">
    <source>
        <dbReference type="EnsemblProtists" id="EOD18052"/>
    </source>
</evidence>
<keyword evidence="1" id="KW-0472">Membrane</keyword>